<feature type="binding site" evidence="3">
    <location>
        <position position="130"/>
    </location>
    <ligand>
        <name>a divalent metal cation</name>
        <dbReference type="ChEBI" id="CHEBI:60240"/>
    </ligand>
</feature>
<evidence type="ECO:0000256" key="1">
    <source>
        <dbReference type="ARBA" id="ARBA00008635"/>
    </source>
</evidence>
<accession>A0A1T5LFN0</accession>
<reference evidence="4 5" key="1">
    <citation type="submission" date="2017-02" db="EMBL/GenBank/DDBJ databases">
        <authorList>
            <person name="Peterson S.W."/>
        </authorList>
    </citation>
    <scope>NUCLEOTIDE SEQUENCE [LARGE SCALE GENOMIC DNA]</scope>
    <source>
        <strain evidence="4 5">DSM 25262</strain>
    </source>
</reference>
<dbReference type="InterPro" id="IPR034660">
    <property type="entry name" value="DinB/YfiT-like"/>
</dbReference>
<dbReference type="InterPro" id="IPR007837">
    <property type="entry name" value="DinB"/>
</dbReference>
<sequence length="157" mass="18070">MEYAVKQYQLVRASRAVAMDYYHHVGEKLFFKVDTFNSKSISDLLVHIAHVYTFWLGNFALKKNLAYIPINDVSNLHTLQRLYQDVDVLVEEFLENFKNGSSADVSGRAGTPPREITRSPLEIFTHVLTHEFHHKGQILIMGRLLGFPPPDTDIIHF</sequence>
<feature type="binding site" evidence="3">
    <location>
        <position position="134"/>
    </location>
    <ligand>
        <name>a divalent metal cation</name>
        <dbReference type="ChEBI" id="CHEBI:60240"/>
    </ligand>
</feature>
<evidence type="ECO:0000256" key="3">
    <source>
        <dbReference type="PIRSR" id="PIRSR607837-1"/>
    </source>
</evidence>
<dbReference type="GO" id="GO:0046872">
    <property type="term" value="F:metal ion binding"/>
    <property type="evidence" value="ECO:0007669"/>
    <property type="project" value="UniProtKB-KW"/>
</dbReference>
<dbReference type="Pfam" id="PF05163">
    <property type="entry name" value="DinB"/>
    <property type="match status" value="1"/>
</dbReference>
<evidence type="ECO:0000256" key="2">
    <source>
        <dbReference type="ARBA" id="ARBA00022723"/>
    </source>
</evidence>
<dbReference type="Gene3D" id="1.20.120.450">
    <property type="entry name" value="dinb family like domain"/>
    <property type="match status" value="1"/>
</dbReference>
<dbReference type="EMBL" id="FUZU01000002">
    <property type="protein sequence ID" value="SKC74793.1"/>
    <property type="molecule type" value="Genomic_DNA"/>
</dbReference>
<dbReference type="PANTHER" id="PTHR37302">
    <property type="entry name" value="SLR1116 PROTEIN"/>
    <property type="match status" value="1"/>
</dbReference>
<dbReference type="SUPFAM" id="SSF109854">
    <property type="entry name" value="DinB/YfiT-like putative metalloenzymes"/>
    <property type="match status" value="1"/>
</dbReference>
<dbReference type="PANTHER" id="PTHR37302:SF3">
    <property type="entry name" value="DAMAGE-INDUCIBLE PROTEIN DINB"/>
    <property type="match status" value="1"/>
</dbReference>
<gene>
    <name evidence="4" type="ORF">SAMN05660236_3133</name>
</gene>
<keyword evidence="2 3" id="KW-0479">Metal-binding</keyword>
<protein>
    <submittedName>
        <fullName evidence="4">Uncharacterized damage-inducible protein DinB (Forms a four-helix bundle)</fullName>
    </submittedName>
</protein>
<keyword evidence="5" id="KW-1185">Reference proteome</keyword>
<organism evidence="4 5">
    <name type="scientific">Ohtaekwangia koreensis</name>
    <dbReference type="NCBI Taxonomy" id="688867"/>
    <lineage>
        <taxon>Bacteria</taxon>
        <taxon>Pseudomonadati</taxon>
        <taxon>Bacteroidota</taxon>
        <taxon>Cytophagia</taxon>
        <taxon>Cytophagales</taxon>
        <taxon>Fulvivirgaceae</taxon>
        <taxon>Ohtaekwangia</taxon>
    </lineage>
</organism>
<dbReference type="AlphaFoldDB" id="A0A1T5LFN0"/>
<dbReference type="STRING" id="688867.SAMN05660236_3133"/>
<proteinExistence type="inferred from homology"/>
<name>A0A1T5LFN0_9BACT</name>
<evidence type="ECO:0000313" key="4">
    <source>
        <dbReference type="EMBL" id="SKC74793.1"/>
    </source>
</evidence>
<dbReference type="Proteomes" id="UP000190961">
    <property type="component" value="Unassembled WGS sequence"/>
</dbReference>
<comment type="similarity">
    <text evidence="1">Belongs to the DinB family.</text>
</comment>
<evidence type="ECO:0000313" key="5">
    <source>
        <dbReference type="Proteomes" id="UP000190961"/>
    </source>
</evidence>
<feature type="binding site" evidence="3">
    <location>
        <position position="47"/>
    </location>
    <ligand>
        <name>a divalent metal cation</name>
        <dbReference type="ChEBI" id="CHEBI:60240"/>
    </ligand>
</feature>